<proteinExistence type="predicted"/>
<evidence type="ECO:0000313" key="1">
    <source>
        <dbReference type="EMBL" id="KAJ3840010.1"/>
    </source>
</evidence>
<sequence>MNSYSFLAYPDAGTSSYLMKGPSAKYTNMNIAHRTPLREQQPIPEYSEKLKRTMIPLDELSEFTVNSPPRRFSYVSNWRQNITPLRIDSPPSSPFGASEFPTSPVAVISPEQLRVTSVPPYDPRTASKLAGVAASEYTQPSIVNEPTHFHDLYDVELEQMIDELPTSFDSSSTVSATIYIPPVEPSRMASRSHRRRKTITSLIRWFPTRVKYTLLSNMAKIVHHP</sequence>
<reference evidence="1" key="1">
    <citation type="submission" date="2022-08" db="EMBL/GenBank/DDBJ databases">
        <authorList>
            <consortium name="DOE Joint Genome Institute"/>
            <person name="Min B."/>
            <person name="Riley R."/>
            <person name="Sierra-Patev S."/>
            <person name="Naranjo-Ortiz M."/>
            <person name="Looney B."/>
            <person name="Konkel Z."/>
            <person name="Slot J.C."/>
            <person name="Sakamoto Y."/>
            <person name="Steenwyk J.L."/>
            <person name="Rokas A."/>
            <person name="Carro J."/>
            <person name="Camarero S."/>
            <person name="Ferreira P."/>
            <person name="Molpeceres G."/>
            <person name="Ruiz-Duenas F.J."/>
            <person name="Serrano A."/>
            <person name="Henrissat B."/>
            <person name="Drula E."/>
            <person name="Hughes K.W."/>
            <person name="Mata J.L."/>
            <person name="Ishikawa N.K."/>
            <person name="Vargas-Isla R."/>
            <person name="Ushijima S."/>
            <person name="Smith C.A."/>
            <person name="Ahrendt S."/>
            <person name="Andreopoulos W."/>
            <person name="He G."/>
            <person name="Labutti K."/>
            <person name="Lipzen A."/>
            <person name="Ng V."/>
            <person name="Sandor L."/>
            <person name="Barry K."/>
            <person name="Martinez A.T."/>
            <person name="Xiao Y."/>
            <person name="Gibbons J.G."/>
            <person name="Terashima K."/>
            <person name="Hibbett D.S."/>
            <person name="Grigoriev I.V."/>
        </authorList>
    </citation>
    <scope>NUCLEOTIDE SEQUENCE</scope>
    <source>
        <strain evidence="1">TFB9207</strain>
    </source>
</reference>
<protein>
    <submittedName>
        <fullName evidence="1">Uncharacterized protein</fullName>
    </submittedName>
</protein>
<accession>A0AA38PC79</accession>
<organism evidence="1 2">
    <name type="scientific">Lentinula raphanica</name>
    <dbReference type="NCBI Taxonomy" id="153919"/>
    <lineage>
        <taxon>Eukaryota</taxon>
        <taxon>Fungi</taxon>
        <taxon>Dikarya</taxon>
        <taxon>Basidiomycota</taxon>
        <taxon>Agaricomycotina</taxon>
        <taxon>Agaricomycetes</taxon>
        <taxon>Agaricomycetidae</taxon>
        <taxon>Agaricales</taxon>
        <taxon>Marasmiineae</taxon>
        <taxon>Omphalotaceae</taxon>
        <taxon>Lentinula</taxon>
    </lineage>
</organism>
<dbReference type="AlphaFoldDB" id="A0AA38PC79"/>
<evidence type="ECO:0000313" key="2">
    <source>
        <dbReference type="Proteomes" id="UP001163846"/>
    </source>
</evidence>
<name>A0AA38PC79_9AGAR</name>
<comment type="caution">
    <text evidence="1">The sequence shown here is derived from an EMBL/GenBank/DDBJ whole genome shotgun (WGS) entry which is preliminary data.</text>
</comment>
<keyword evidence="2" id="KW-1185">Reference proteome</keyword>
<dbReference type="Proteomes" id="UP001163846">
    <property type="component" value="Unassembled WGS sequence"/>
</dbReference>
<gene>
    <name evidence="1" type="ORF">F5878DRAFT_559736</name>
</gene>
<dbReference type="EMBL" id="MU806098">
    <property type="protein sequence ID" value="KAJ3840010.1"/>
    <property type="molecule type" value="Genomic_DNA"/>
</dbReference>